<evidence type="ECO:0000256" key="2">
    <source>
        <dbReference type="ARBA" id="ARBA00004746"/>
    </source>
</evidence>
<dbReference type="GO" id="GO:0004015">
    <property type="term" value="F:adenosylmethionine-8-amino-7-oxononanoate transaminase activity"/>
    <property type="evidence" value="ECO:0007669"/>
    <property type="project" value="InterPro"/>
</dbReference>
<keyword evidence="3" id="KW-0032">Aminotransferase</keyword>
<dbReference type="InterPro" id="IPR005815">
    <property type="entry name" value="BioA"/>
</dbReference>
<dbReference type="InterPro" id="IPR005814">
    <property type="entry name" value="Aminotrans_3"/>
</dbReference>
<dbReference type="Proteomes" id="UP000191024">
    <property type="component" value="Chromosome F"/>
</dbReference>
<dbReference type="OrthoDB" id="425114at2759"/>
<dbReference type="Pfam" id="PF00202">
    <property type="entry name" value="Aminotran_3"/>
    <property type="match status" value="1"/>
</dbReference>
<dbReference type="CDD" id="cd00610">
    <property type="entry name" value="OAT_like"/>
    <property type="match status" value="1"/>
</dbReference>
<evidence type="ECO:0000313" key="9">
    <source>
        <dbReference type="EMBL" id="SCU98890.1"/>
    </source>
</evidence>
<comment type="cofactor">
    <cofactor evidence="1">
        <name>pyridoxal 5'-phosphate</name>
        <dbReference type="ChEBI" id="CHEBI:597326"/>
    </cofactor>
</comment>
<keyword evidence="10" id="KW-1185">Reference proteome</keyword>
<comment type="similarity">
    <text evidence="8">Belongs to the class-III pyridoxal-phosphate-dependent aminotransferase family.</text>
</comment>
<keyword evidence="5" id="KW-0949">S-adenosyl-L-methionine</keyword>
<keyword evidence="7 8" id="KW-0663">Pyridoxal phosphate</keyword>
<comment type="pathway">
    <text evidence="2">Cofactor biosynthesis; biotin biosynthesis.</text>
</comment>
<protein>
    <submittedName>
        <fullName evidence="9">LAMI_0F16622g1_1</fullName>
    </submittedName>
</protein>
<reference evidence="10" key="1">
    <citation type="submission" date="2016-03" db="EMBL/GenBank/DDBJ databases">
        <authorList>
            <person name="Devillers H."/>
        </authorList>
    </citation>
    <scope>NUCLEOTIDE SEQUENCE [LARGE SCALE GENOMIC DNA]</scope>
</reference>
<keyword evidence="6" id="KW-0093">Biotin biosynthesis</keyword>
<evidence type="ECO:0000256" key="6">
    <source>
        <dbReference type="ARBA" id="ARBA00022756"/>
    </source>
</evidence>
<dbReference type="AlphaFoldDB" id="A0A1G4K567"/>
<dbReference type="NCBIfam" id="TIGR00508">
    <property type="entry name" value="bioA"/>
    <property type="match status" value="1"/>
</dbReference>
<evidence type="ECO:0000256" key="7">
    <source>
        <dbReference type="ARBA" id="ARBA00022898"/>
    </source>
</evidence>
<dbReference type="HAMAP" id="MF_00834">
    <property type="entry name" value="BioA"/>
    <property type="match status" value="1"/>
</dbReference>
<dbReference type="STRING" id="1230905.A0A1G4K567"/>
<dbReference type="PANTHER" id="PTHR42684:SF3">
    <property type="entry name" value="ADENOSYLMETHIONINE-8-AMINO-7-OXONONANOATE AMINOTRANSFERASE"/>
    <property type="match status" value="1"/>
</dbReference>
<evidence type="ECO:0000313" key="10">
    <source>
        <dbReference type="Proteomes" id="UP000191024"/>
    </source>
</evidence>
<dbReference type="UniPathway" id="UPA00078"/>
<evidence type="ECO:0000256" key="5">
    <source>
        <dbReference type="ARBA" id="ARBA00022691"/>
    </source>
</evidence>
<keyword evidence="4" id="KW-0808">Transferase</keyword>
<accession>A0A1G4K567</accession>
<dbReference type="Gene3D" id="3.90.1150.10">
    <property type="entry name" value="Aspartate Aminotransferase, domain 1"/>
    <property type="match status" value="1"/>
</dbReference>
<evidence type="ECO:0000256" key="3">
    <source>
        <dbReference type="ARBA" id="ARBA00022576"/>
    </source>
</evidence>
<dbReference type="Gene3D" id="3.40.640.10">
    <property type="entry name" value="Type I PLP-dependent aspartate aminotransferase-like (Major domain)"/>
    <property type="match status" value="1"/>
</dbReference>
<dbReference type="GO" id="GO:0005739">
    <property type="term" value="C:mitochondrion"/>
    <property type="evidence" value="ECO:0007669"/>
    <property type="project" value="TreeGrafter"/>
</dbReference>
<dbReference type="GO" id="GO:0030170">
    <property type="term" value="F:pyridoxal phosphate binding"/>
    <property type="evidence" value="ECO:0007669"/>
    <property type="project" value="InterPro"/>
</dbReference>
<dbReference type="GO" id="GO:0004141">
    <property type="term" value="F:dethiobiotin synthase activity"/>
    <property type="evidence" value="ECO:0007669"/>
    <property type="project" value="TreeGrafter"/>
</dbReference>
<name>A0A1G4K567_9SACH</name>
<dbReference type="SUPFAM" id="SSF53383">
    <property type="entry name" value="PLP-dependent transferases"/>
    <property type="match status" value="1"/>
</dbReference>
<dbReference type="EMBL" id="LT598467">
    <property type="protein sequence ID" value="SCU98890.1"/>
    <property type="molecule type" value="Genomic_DNA"/>
</dbReference>
<sequence length="484" mass="54012">MDFSRLSQEVCALLDYDRAHIWHPYTSISDPQQALLVKKAEGCCVTVESDDPEGYTIIEAMSSWWCMIHGYNNAELNEAASKQLSSFSHIMFGGFTHRPAIELTKRLLQMADSPNLEFCFFADSGSVAIEAALKMAIQSQAASKKTKFLTISNGYHGDTLGAASVCDPLNSKHCLYPGFIPENIFAKAPGVIDYLPSKTRNVRWDAHEIDDFRDKIGSNRKALAAVILEPLLQGAGGLRLYHPQFLIEVRKLCSEYDIPLIMDEIATGFGRTGEMFAFHHCKKYQDLCGVPPERQVNVFPDILCIGKGLTGGYMTLSAVLTSQRISGGISGPKNITGGCFMQGPTFMANPLACSVANKSMEILQRGDWKVQVDRIENQLFAELYAPIRCDEQLMKFVVRGVRIAGAVGVVELREMVDKKWFQEQFLRRGVHVRPFNRLCYIMPPYIITREELKRVTGAIIATLKLWFKVKHGCARMSDEVSDGG</sequence>
<evidence type="ECO:0000256" key="1">
    <source>
        <dbReference type="ARBA" id="ARBA00001933"/>
    </source>
</evidence>
<dbReference type="GO" id="GO:0009102">
    <property type="term" value="P:biotin biosynthetic process"/>
    <property type="evidence" value="ECO:0007669"/>
    <property type="project" value="UniProtKB-UniPathway"/>
</dbReference>
<evidence type="ECO:0000256" key="8">
    <source>
        <dbReference type="RuleBase" id="RU003560"/>
    </source>
</evidence>
<evidence type="ECO:0000256" key="4">
    <source>
        <dbReference type="ARBA" id="ARBA00022679"/>
    </source>
</evidence>
<proteinExistence type="inferred from homology"/>
<dbReference type="InterPro" id="IPR015424">
    <property type="entry name" value="PyrdxlP-dep_Trfase"/>
</dbReference>
<dbReference type="InterPro" id="IPR015422">
    <property type="entry name" value="PyrdxlP-dep_Trfase_small"/>
</dbReference>
<gene>
    <name evidence="9" type="ORF">LAMI_0F16622G</name>
</gene>
<dbReference type="PANTHER" id="PTHR42684">
    <property type="entry name" value="ADENOSYLMETHIONINE-8-AMINO-7-OXONONANOATE AMINOTRANSFERASE"/>
    <property type="match status" value="1"/>
</dbReference>
<organism evidence="9 10">
    <name type="scientific">Lachancea mirantina</name>
    <dbReference type="NCBI Taxonomy" id="1230905"/>
    <lineage>
        <taxon>Eukaryota</taxon>
        <taxon>Fungi</taxon>
        <taxon>Dikarya</taxon>
        <taxon>Ascomycota</taxon>
        <taxon>Saccharomycotina</taxon>
        <taxon>Saccharomycetes</taxon>
        <taxon>Saccharomycetales</taxon>
        <taxon>Saccharomycetaceae</taxon>
        <taxon>Lachancea</taxon>
    </lineage>
</organism>
<dbReference type="InterPro" id="IPR015421">
    <property type="entry name" value="PyrdxlP-dep_Trfase_major"/>
</dbReference>